<evidence type="ECO:0000259" key="2">
    <source>
        <dbReference type="Pfam" id="PF12937"/>
    </source>
</evidence>
<feature type="coiled-coil region" evidence="1">
    <location>
        <begin position="56"/>
        <end position="83"/>
    </location>
</feature>
<gene>
    <name evidence="3" type="ORF">VNI00_013748</name>
</gene>
<dbReference type="SUPFAM" id="SSF81383">
    <property type="entry name" value="F-box domain"/>
    <property type="match status" value="1"/>
</dbReference>
<evidence type="ECO:0000313" key="4">
    <source>
        <dbReference type="Proteomes" id="UP001383192"/>
    </source>
</evidence>
<evidence type="ECO:0000256" key="1">
    <source>
        <dbReference type="SAM" id="Coils"/>
    </source>
</evidence>
<evidence type="ECO:0000313" key="3">
    <source>
        <dbReference type="EMBL" id="KAK7031140.1"/>
    </source>
</evidence>
<dbReference type="InterPro" id="IPR032675">
    <property type="entry name" value="LRR_dom_sf"/>
</dbReference>
<feature type="domain" description="F-box" evidence="2">
    <location>
        <begin position="102"/>
        <end position="155"/>
    </location>
</feature>
<proteinExistence type="predicted"/>
<dbReference type="Pfam" id="PF12937">
    <property type="entry name" value="F-box-like"/>
    <property type="match status" value="1"/>
</dbReference>
<dbReference type="EMBL" id="JAYKXP010000071">
    <property type="protein sequence ID" value="KAK7031140.1"/>
    <property type="molecule type" value="Genomic_DNA"/>
</dbReference>
<protein>
    <recommendedName>
        <fullName evidence="2">F-box domain-containing protein</fullName>
    </recommendedName>
</protein>
<name>A0AAW0BWN7_9AGAR</name>
<keyword evidence="4" id="KW-1185">Reference proteome</keyword>
<dbReference type="SUPFAM" id="SSF52047">
    <property type="entry name" value="RNI-like"/>
    <property type="match status" value="1"/>
</dbReference>
<organism evidence="3 4">
    <name type="scientific">Paramarasmius palmivorus</name>
    <dbReference type="NCBI Taxonomy" id="297713"/>
    <lineage>
        <taxon>Eukaryota</taxon>
        <taxon>Fungi</taxon>
        <taxon>Dikarya</taxon>
        <taxon>Basidiomycota</taxon>
        <taxon>Agaricomycotina</taxon>
        <taxon>Agaricomycetes</taxon>
        <taxon>Agaricomycetidae</taxon>
        <taxon>Agaricales</taxon>
        <taxon>Marasmiineae</taxon>
        <taxon>Marasmiaceae</taxon>
        <taxon>Paramarasmius</taxon>
    </lineage>
</organism>
<accession>A0AAW0BWN7</accession>
<dbReference type="Gene3D" id="3.80.10.10">
    <property type="entry name" value="Ribonuclease Inhibitor"/>
    <property type="match status" value="1"/>
</dbReference>
<sequence>MLTLNSQPTIELCTECHFSFHPIPDPVFRKIVDSVHSKSPNDYCRAHEIPFLEPFLEEAENKLSSYNSTLHRLRCTLESLERQRDTLWTLKERLRGQIRPSIRQLPPEILLRIFSLCQDPAWCHSQYHVSLVLSQVCTHWRSIIFSEPSLWADISIGFGPRDDKSVARRNLAYTKFCLEKSRTRPFRLYFDIPDGDDPGYHDSEDYWVPYPDGLHRRCLAEVVKHSARWKHAELYFQDSRDSVGFPEQMPYLEVLQIHIYSRGLWSPEPGGQISTPRLRELKTIGRVDESLLYRLDTSALVQLSTEEREVDVILHIFKKSPKLDKVELWNLASFGLSSATMTPVTSHIRSLEIYCRSAAFHMFKFLHLPSLTSLRLLGDWLAADTENSSSFVDLLYRSQPPLVKLRLENLPLSSSEVEQMMKICPSITTLHLTGCTRTNDPDRRLVTDTLVQMLTVSPKPEETLLPDLIDLAFFASDLDLDIDALVMMIRSRQNWGRIKQLQHFDLHCYKHQLGNSDKEQLLGLSNEKMRVTISHWYKPEDDPDFDVDESDDDV</sequence>
<reference evidence="3 4" key="1">
    <citation type="submission" date="2024-01" db="EMBL/GenBank/DDBJ databases">
        <title>A draft genome for a cacao thread blight-causing isolate of Paramarasmius palmivorus.</title>
        <authorList>
            <person name="Baruah I.K."/>
            <person name="Bukari Y."/>
            <person name="Amoako-Attah I."/>
            <person name="Meinhardt L.W."/>
            <person name="Bailey B.A."/>
            <person name="Cohen S.P."/>
        </authorList>
    </citation>
    <scope>NUCLEOTIDE SEQUENCE [LARGE SCALE GENOMIC DNA]</scope>
    <source>
        <strain evidence="3 4">GH-12</strain>
    </source>
</reference>
<dbReference type="InterPro" id="IPR001810">
    <property type="entry name" value="F-box_dom"/>
</dbReference>
<dbReference type="InterPro" id="IPR036047">
    <property type="entry name" value="F-box-like_dom_sf"/>
</dbReference>
<keyword evidence="1" id="KW-0175">Coiled coil</keyword>
<dbReference type="Proteomes" id="UP001383192">
    <property type="component" value="Unassembled WGS sequence"/>
</dbReference>
<dbReference type="Gene3D" id="1.20.1280.50">
    <property type="match status" value="1"/>
</dbReference>
<dbReference type="AlphaFoldDB" id="A0AAW0BWN7"/>
<comment type="caution">
    <text evidence="3">The sequence shown here is derived from an EMBL/GenBank/DDBJ whole genome shotgun (WGS) entry which is preliminary data.</text>
</comment>